<dbReference type="GO" id="GO:0000287">
    <property type="term" value="F:magnesium ion binding"/>
    <property type="evidence" value="ECO:0007669"/>
    <property type="project" value="UniProtKB-ARBA"/>
</dbReference>
<keyword evidence="2" id="KW-0479">Metal-binding</keyword>
<evidence type="ECO:0000313" key="6">
    <source>
        <dbReference type="Proteomes" id="UP000438991"/>
    </source>
</evidence>
<dbReference type="SUPFAM" id="SSF54826">
    <property type="entry name" value="Enolase N-terminal domain-like"/>
    <property type="match status" value="1"/>
</dbReference>
<dbReference type="EMBL" id="WNKV01000017">
    <property type="protein sequence ID" value="MTW18518.1"/>
    <property type="molecule type" value="Genomic_DNA"/>
</dbReference>
<dbReference type="SFLD" id="SFLDS00001">
    <property type="entry name" value="Enolase"/>
    <property type="match status" value="1"/>
</dbReference>
<evidence type="ECO:0000259" key="4">
    <source>
        <dbReference type="SMART" id="SM00922"/>
    </source>
</evidence>
<organism evidence="5 6">
    <name type="scientific">Rhodoplanes serenus</name>
    <dbReference type="NCBI Taxonomy" id="200615"/>
    <lineage>
        <taxon>Bacteria</taxon>
        <taxon>Pseudomonadati</taxon>
        <taxon>Pseudomonadota</taxon>
        <taxon>Alphaproteobacteria</taxon>
        <taxon>Hyphomicrobiales</taxon>
        <taxon>Nitrobacteraceae</taxon>
        <taxon>Rhodoplanes</taxon>
    </lineage>
</organism>
<comment type="similarity">
    <text evidence="1">Belongs to the mandelate racemase/muconate lactonizing enzyme family.</text>
</comment>
<dbReference type="PROSITE" id="PS00909">
    <property type="entry name" value="MR_MLE_2"/>
    <property type="match status" value="1"/>
</dbReference>
<evidence type="ECO:0000256" key="2">
    <source>
        <dbReference type="ARBA" id="ARBA00022723"/>
    </source>
</evidence>
<dbReference type="SMART" id="SM00922">
    <property type="entry name" value="MR_MLE"/>
    <property type="match status" value="1"/>
</dbReference>
<accession>A0A327JVH0</accession>
<name>A0A327JVH0_9BRAD</name>
<comment type="caution">
    <text evidence="5">The sequence shown here is derived from an EMBL/GenBank/DDBJ whole genome shotgun (WGS) entry which is preliminary data.</text>
</comment>
<dbReference type="Pfam" id="PF13378">
    <property type="entry name" value="MR_MLE_C"/>
    <property type="match status" value="1"/>
</dbReference>
<dbReference type="PROSITE" id="PS00908">
    <property type="entry name" value="MR_MLE_1"/>
    <property type="match status" value="1"/>
</dbReference>
<dbReference type="Gene3D" id="3.30.390.10">
    <property type="entry name" value="Enolase-like, N-terminal domain"/>
    <property type="match status" value="1"/>
</dbReference>
<keyword evidence="3" id="KW-0413">Isomerase</keyword>
<dbReference type="InterPro" id="IPR013341">
    <property type="entry name" value="Mandelate_racemase_N_dom"/>
</dbReference>
<dbReference type="InterPro" id="IPR029065">
    <property type="entry name" value="Enolase_C-like"/>
</dbReference>
<dbReference type="PANTHER" id="PTHR48073:SF2">
    <property type="entry name" value="O-SUCCINYLBENZOATE SYNTHASE"/>
    <property type="match status" value="1"/>
</dbReference>
<proteinExistence type="inferred from homology"/>
<dbReference type="SFLD" id="SFLDG00180">
    <property type="entry name" value="muconate_cycloisomerase"/>
    <property type="match status" value="1"/>
</dbReference>
<dbReference type="Pfam" id="PF02746">
    <property type="entry name" value="MR_MLE_N"/>
    <property type="match status" value="1"/>
</dbReference>
<dbReference type="InterPro" id="IPR036849">
    <property type="entry name" value="Enolase-like_C_sf"/>
</dbReference>
<evidence type="ECO:0000313" key="5">
    <source>
        <dbReference type="EMBL" id="MTW18518.1"/>
    </source>
</evidence>
<dbReference type="Gene3D" id="3.20.20.120">
    <property type="entry name" value="Enolase-like C-terminal domain"/>
    <property type="match status" value="1"/>
</dbReference>
<dbReference type="SUPFAM" id="SSF51604">
    <property type="entry name" value="Enolase C-terminal domain-like"/>
    <property type="match status" value="1"/>
</dbReference>
<dbReference type="InterPro" id="IPR018110">
    <property type="entry name" value="Mandel_Rmase/mucon_lact_enz_CS"/>
</dbReference>
<sequence length="372" mass="39927">MHAAEHEVPVVPKIARYAVVPVSLPDEDPEWKFAGQAYPHWDACIVALVAEDGTIGWGYAAAFTHLGATNAAVESVLHRLATPLVGRDALAIEGNLRLVDKGIRGNAPAKSGIDCALHDLAARLLGVPLHRLFGGRVRDAIPVCRMLALKDPDGMATQARARIDEGFRCLKLKVGGDVAEDVARVRAVRRAVGPEVRLTLDPNMSFRAKDAIAFVARVAEYGVEMIEQPVRETDLDGLALVTRTVPIAVEADESAHSPESTFALAAHRVVDAVSLKVTKMGGLRNVFAAARICEAAQLGCRMGATVGSRLLTAHAVQLCAALPNLSFPSEVAEFLHVMDDPFEGLEVRDGAVWISDEVGCGVRLRPEIAWRI</sequence>
<evidence type="ECO:0000256" key="1">
    <source>
        <dbReference type="ARBA" id="ARBA00008031"/>
    </source>
</evidence>
<dbReference type="GO" id="GO:0016854">
    <property type="term" value="F:racemase and epimerase activity"/>
    <property type="evidence" value="ECO:0007669"/>
    <property type="project" value="UniProtKB-ARBA"/>
</dbReference>
<dbReference type="GO" id="GO:0006518">
    <property type="term" value="P:peptide metabolic process"/>
    <property type="evidence" value="ECO:0007669"/>
    <property type="project" value="UniProtKB-ARBA"/>
</dbReference>
<gene>
    <name evidence="5" type="ORF">GJ689_20160</name>
</gene>
<evidence type="ECO:0000256" key="3">
    <source>
        <dbReference type="ARBA" id="ARBA00023235"/>
    </source>
</evidence>
<reference evidence="5 6" key="1">
    <citation type="submission" date="2019-11" db="EMBL/GenBank/DDBJ databases">
        <title>Whole-genome sequence of Rhodoplanes serenus DSM 18633, type strain.</title>
        <authorList>
            <person name="Kyndt J.A."/>
            <person name="Meyer T.E."/>
        </authorList>
    </citation>
    <scope>NUCLEOTIDE SEQUENCE [LARGE SCALE GENOMIC DNA]</scope>
    <source>
        <strain evidence="5 6">DSM 18633</strain>
    </source>
</reference>
<dbReference type="AlphaFoldDB" id="A0A327JVH0"/>
<protein>
    <recommendedName>
        <fullName evidence="4">Mandelate racemase/muconate lactonizing enzyme C-terminal domain-containing protein</fullName>
    </recommendedName>
</protein>
<feature type="domain" description="Mandelate racemase/muconate lactonizing enzyme C-terminal" evidence="4">
    <location>
        <begin position="152"/>
        <end position="248"/>
    </location>
</feature>
<dbReference type="Proteomes" id="UP000438991">
    <property type="component" value="Unassembled WGS sequence"/>
</dbReference>
<dbReference type="PANTHER" id="PTHR48073">
    <property type="entry name" value="O-SUCCINYLBENZOATE SYNTHASE-RELATED"/>
    <property type="match status" value="1"/>
</dbReference>
<dbReference type="GO" id="GO:0009063">
    <property type="term" value="P:amino acid catabolic process"/>
    <property type="evidence" value="ECO:0007669"/>
    <property type="project" value="InterPro"/>
</dbReference>
<dbReference type="InterPro" id="IPR029017">
    <property type="entry name" value="Enolase-like_N"/>
</dbReference>
<dbReference type="InterPro" id="IPR013342">
    <property type="entry name" value="Mandelate_racemase_C"/>
</dbReference>